<dbReference type="Proteomes" id="UP000198583">
    <property type="component" value="Unassembled WGS sequence"/>
</dbReference>
<dbReference type="InterPro" id="IPR020845">
    <property type="entry name" value="AMP-binding_CS"/>
</dbReference>
<dbReference type="PROSITE" id="PS00455">
    <property type="entry name" value="AMP_BINDING"/>
    <property type="match status" value="1"/>
</dbReference>
<reference evidence="6" key="1">
    <citation type="submission" date="2016-10" db="EMBL/GenBank/DDBJ databases">
        <authorList>
            <person name="Varghese N."/>
            <person name="Submissions S."/>
        </authorList>
    </citation>
    <scope>NUCLEOTIDE SEQUENCE [LARGE SCALE GENOMIC DNA]</scope>
    <source>
        <strain evidence="6">DSM 44232</strain>
    </source>
</reference>
<dbReference type="Gene3D" id="3.30.300.30">
    <property type="match status" value="1"/>
</dbReference>
<dbReference type="GO" id="GO:0005524">
    <property type="term" value="F:ATP binding"/>
    <property type="evidence" value="ECO:0007669"/>
    <property type="project" value="UniProtKB-KW"/>
</dbReference>
<gene>
    <name evidence="5" type="ORF">SAMN04488564_11337</name>
</gene>
<dbReference type="CDD" id="cd05907">
    <property type="entry name" value="VL_LC_FACS_like"/>
    <property type="match status" value="1"/>
</dbReference>
<dbReference type="GO" id="GO:0016020">
    <property type="term" value="C:membrane"/>
    <property type="evidence" value="ECO:0007669"/>
    <property type="project" value="TreeGrafter"/>
</dbReference>
<dbReference type="PANTHER" id="PTHR43272">
    <property type="entry name" value="LONG-CHAIN-FATTY-ACID--COA LIGASE"/>
    <property type="match status" value="1"/>
</dbReference>
<evidence type="ECO:0000256" key="2">
    <source>
        <dbReference type="ARBA" id="ARBA00022840"/>
    </source>
</evidence>
<dbReference type="Pfam" id="PF00501">
    <property type="entry name" value="AMP-binding"/>
    <property type="match status" value="1"/>
</dbReference>
<dbReference type="STRING" id="84724.SAMN04488564_11337"/>
<proteinExistence type="predicted"/>
<dbReference type="RefSeq" id="WP_093604004.1">
    <property type="nucleotide sequence ID" value="NZ_FOYL01000013.1"/>
</dbReference>
<comment type="catalytic activity">
    <reaction evidence="3">
        <text>a long-chain fatty acid + ATP + CoA = a long-chain fatty acyl-CoA + AMP + diphosphate</text>
        <dbReference type="Rhea" id="RHEA:15421"/>
        <dbReference type="ChEBI" id="CHEBI:30616"/>
        <dbReference type="ChEBI" id="CHEBI:33019"/>
        <dbReference type="ChEBI" id="CHEBI:57287"/>
        <dbReference type="ChEBI" id="CHEBI:57560"/>
        <dbReference type="ChEBI" id="CHEBI:83139"/>
        <dbReference type="ChEBI" id="CHEBI:456215"/>
        <dbReference type="EC" id="6.2.1.3"/>
    </reaction>
    <physiologicalReaction direction="left-to-right" evidence="3">
        <dbReference type="Rhea" id="RHEA:15422"/>
    </physiologicalReaction>
</comment>
<dbReference type="InterPro" id="IPR042099">
    <property type="entry name" value="ANL_N_sf"/>
</dbReference>
<keyword evidence="6" id="KW-1185">Reference proteome</keyword>
<dbReference type="Gene3D" id="3.40.50.12780">
    <property type="entry name" value="N-terminal domain of ligase-like"/>
    <property type="match status" value="1"/>
</dbReference>
<dbReference type="AlphaFoldDB" id="A0A1I6FDX9"/>
<dbReference type="InterPro" id="IPR000873">
    <property type="entry name" value="AMP-dep_synth/lig_dom"/>
</dbReference>
<evidence type="ECO:0000313" key="5">
    <source>
        <dbReference type="EMBL" id="SFR28189.1"/>
    </source>
</evidence>
<keyword evidence="1" id="KW-0547">Nucleotide-binding</keyword>
<name>A0A1I6FDX9_9PSEU</name>
<protein>
    <submittedName>
        <fullName evidence="5">Long-chain acyl-CoA synthetase</fullName>
    </submittedName>
</protein>
<evidence type="ECO:0000256" key="3">
    <source>
        <dbReference type="ARBA" id="ARBA00024484"/>
    </source>
</evidence>
<organism evidence="5 6">
    <name type="scientific">Lentzea waywayandensis</name>
    <dbReference type="NCBI Taxonomy" id="84724"/>
    <lineage>
        <taxon>Bacteria</taxon>
        <taxon>Bacillati</taxon>
        <taxon>Actinomycetota</taxon>
        <taxon>Actinomycetes</taxon>
        <taxon>Pseudonocardiales</taxon>
        <taxon>Pseudonocardiaceae</taxon>
        <taxon>Lentzea</taxon>
    </lineage>
</organism>
<sequence length="532" mass="57580">MALSIPGLLRDRVARTPDAEAMRYRDNGGWISLTWSELQERVAAEAFGLGGQGLRKGDRVALMGRTSIEWIVTDLAVLAAGGATTTIYPNSTAAEVAHIIGDSGSRIVVVETDEHAAMMPDGVEVLRFGAVPQASGDYEALIDGLAPDDLATLIYTSGTTGTPKGVELTHDNWLTTSEAIASLGILQPTDLHFLWLPLSHAFGKVLTMAMIAAGVPTAVDGSVERIVDNLGELRPSIVAAAPRIFEKIHGRIVAGAREKGGATEKIFRWADREHGPATRWLADRLVYRKLRDRVGGRIRYFVSGSAPLAPEIAEFFERAGITILEGYGLTESSAATFFNRPGMIRIGTVGPPIPGMEVKIADDGEVLLRGPGVMRGYHNRPDATAESLVDGWLHTGDIGELDDAGRLKITDRKKELIKTSGGKYVAPTRIESMINAASPYISNVIVHGDRRKYCVALVTLDPDTAAGLTDAESEVENAVKTVNAQLARHETIKRFAVLEHDFSVEDGLLTASLKPRRREIEKRYKDVLDGLY</sequence>
<dbReference type="InterPro" id="IPR045851">
    <property type="entry name" value="AMP-bd_C_sf"/>
</dbReference>
<evidence type="ECO:0000259" key="4">
    <source>
        <dbReference type="Pfam" id="PF00501"/>
    </source>
</evidence>
<dbReference type="PANTHER" id="PTHR43272:SF33">
    <property type="entry name" value="AMP-BINDING DOMAIN-CONTAINING PROTEIN-RELATED"/>
    <property type="match status" value="1"/>
</dbReference>
<dbReference type="SUPFAM" id="SSF56801">
    <property type="entry name" value="Acetyl-CoA synthetase-like"/>
    <property type="match status" value="1"/>
</dbReference>
<evidence type="ECO:0000256" key="1">
    <source>
        <dbReference type="ARBA" id="ARBA00022741"/>
    </source>
</evidence>
<keyword evidence="2" id="KW-0067">ATP-binding</keyword>
<feature type="domain" description="AMP-dependent synthetase/ligase" evidence="4">
    <location>
        <begin position="10"/>
        <end position="378"/>
    </location>
</feature>
<dbReference type="Pfam" id="PF23562">
    <property type="entry name" value="AMP-binding_C_3"/>
    <property type="match status" value="1"/>
</dbReference>
<accession>A0A1I6FDX9</accession>
<dbReference type="GO" id="GO:0004467">
    <property type="term" value="F:long-chain fatty acid-CoA ligase activity"/>
    <property type="evidence" value="ECO:0007669"/>
    <property type="project" value="UniProtKB-EC"/>
</dbReference>
<dbReference type="OrthoDB" id="9803968at2"/>
<dbReference type="EMBL" id="FOYL01000013">
    <property type="protein sequence ID" value="SFR28189.1"/>
    <property type="molecule type" value="Genomic_DNA"/>
</dbReference>
<evidence type="ECO:0000313" key="6">
    <source>
        <dbReference type="Proteomes" id="UP000198583"/>
    </source>
</evidence>